<dbReference type="AlphaFoldDB" id="A0A855FUN0"/>
<dbReference type="PROSITE" id="PS51257">
    <property type="entry name" value="PROKAR_LIPOPROTEIN"/>
    <property type="match status" value="1"/>
</dbReference>
<proteinExistence type="predicted"/>
<dbReference type="InterPro" id="IPR038706">
    <property type="entry name" value="Type_VI_SciN-like_sf"/>
</dbReference>
<sequence length="239" mass="27548">MNFRLLFVLILLTGLSGCGLLLQGYEDARKAGKEAVELKHYHYNFRVVSASLLNQTDKSQQNTFRMFIYQLRSDDLFNQASYYDLLTNADDVLAEELIKKDIRVIYPFDTQNIRGDIDNKTQYVGLVFFFNKPEADDQTWKISIPVNKLKLFSDNYILVDASQAQLKPKKQVKGLLKQQKQVEKAQKKASKEQKKQAKLAKKAQQAMQEPMDKLQQQGQQKAQDKIGKKVKNILPEAKK</sequence>
<dbReference type="NCBIfam" id="TIGR03352">
    <property type="entry name" value="VI_chp_3"/>
    <property type="match status" value="1"/>
</dbReference>
<dbReference type="PANTHER" id="PTHR37625:SF4">
    <property type="entry name" value="OUTER MEMBRANE LIPOPROTEIN"/>
    <property type="match status" value="1"/>
</dbReference>
<evidence type="ECO:0000313" key="3">
    <source>
        <dbReference type="Proteomes" id="UP000230463"/>
    </source>
</evidence>
<reference evidence="2 3" key="1">
    <citation type="journal article" date="2017" name="MBio">
        <title>Type VI secretion-mediated competition in the bee gut microbiome.</title>
        <authorList>
            <person name="Steele M.I."/>
            <person name="Kwong W.K."/>
            <person name="Powell J.E."/>
            <person name="Whiteley M."/>
            <person name="Moran N.A."/>
        </authorList>
    </citation>
    <scope>NUCLEOTIDE SEQUENCE [LARGE SCALE GENOMIC DNA]</scope>
    <source>
        <strain evidence="2 3">HK3</strain>
    </source>
</reference>
<dbReference type="RefSeq" id="WP_100123981.1">
    <property type="nucleotide sequence ID" value="NZ_MEIU01000058.1"/>
</dbReference>
<evidence type="ECO:0000313" key="2">
    <source>
        <dbReference type="EMBL" id="PIT59568.1"/>
    </source>
</evidence>
<protein>
    <submittedName>
        <fullName evidence="2">Type VI secretion system-associated lipoprotein</fullName>
    </submittedName>
</protein>
<dbReference type="InterPro" id="IPR017734">
    <property type="entry name" value="T6SS_SciN"/>
</dbReference>
<dbReference type="PANTHER" id="PTHR37625">
    <property type="entry name" value="OUTER MEMBRANE LIPOPROTEIN-RELATED"/>
    <property type="match status" value="1"/>
</dbReference>
<name>A0A855FUN0_9NEIS</name>
<feature type="region of interest" description="Disordered" evidence="1">
    <location>
        <begin position="183"/>
        <end position="239"/>
    </location>
</feature>
<keyword evidence="2" id="KW-0449">Lipoprotein</keyword>
<feature type="compositionally biased region" description="Low complexity" evidence="1">
    <location>
        <begin position="202"/>
        <end position="221"/>
    </location>
</feature>
<organism evidence="2 3">
    <name type="scientific">Snodgrassella alvi</name>
    <dbReference type="NCBI Taxonomy" id="1196083"/>
    <lineage>
        <taxon>Bacteria</taxon>
        <taxon>Pseudomonadati</taxon>
        <taxon>Pseudomonadota</taxon>
        <taxon>Betaproteobacteria</taxon>
        <taxon>Neisseriales</taxon>
        <taxon>Neisseriaceae</taxon>
        <taxon>Snodgrassella</taxon>
    </lineage>
</organism>
<gene>
    <name evidence="2" type="ORF">BHC57_08195</name>
</gene>
<feature type="compositionally biased region" description="Basic and acidic residues" evidence="1">
    <location>
        <begin position="183"/>
        <end position="195"/>
    </location>
</feature>
<comment type="caution">
    <text evidence="2">The sequence shown here is derived from an EMBL/GenBank/DDBJ whole genome shotgun (WGS) entry which is preliminary data.</text>
</comment>
<dbReference type="EMBL" id="MEIU01000058">
    <property type="protein sequence ID" value="PIT59568.1"/>
    <property type="molecule type" value="Genomic_DNA"/>
</dbReference>
<accession>A0A855FUN0</accession>
<dbReference type="Pfam" id="PF12790">
    <property type="entry name" value="T6SS-SciN"/>
    <property type="match status" value="1"/>
</dbReference>
<dbReference type="Gene3D" id="2.60.40.4150">
    <property type="entry name" value="Type VI secretion system, lipoprotein SciN"/>
    <property type="match status" value="1"/>
</dbReference>
<dbReference type="Proteomes" id="UP000230463">
    <property type="component" value="Unassembled WGS sequence"/>
</dbReference>
<evidence type="ECO:0000256" key="1">
    <source>
        <dbReference type="SAM" id="MobiDB-lite"/>
    </source>
</evidence>